<proteinExistence type="predicted"/>
<protein>
    <submittedName>
        <fullName evidence="2">DUF4197 domain-containing protein</fullName>
    </submittedName>
</protein>
<organism evidence="2 3">
    <name type="scientific">Caldimonas caldifontis</name>
    <dbReference type="NCBI Taxonomy" id="1452508"/>
    <lineage>
        <taxon>Bacteria</taxon>
        <taxon>Pseudomonadati</taxon>
        <taxon>Pseudomonadota</taxon>
        <taxon>Betaproteobacteria</taxon>
        <taxon>Burkholderiales</taxon>
        <taxon>Sphaerotilaceae</taxon>
        <taxon>Caldimonas</taxon>
    </lineage>
</organism>
<reference evidence="2 3" key="1">
    <citation type="submission" date="2018-02" db="EMBL/GenBank/DDBJ databases">
        <title>Reclassifiation of [Polyangium] brachysporum DSM 7029 as Guopingzhaonella breviflexa gen. nov., sp. nov., a member of the family Comamonadaceae.</title>
        <authorList>
            <person name="Tang B."/>
        </authorList>
    </citation>
    <scope>NUCLEOTIDE SEQUENCE [LARGE SCALE GENOMIC DNA]</scope>
    <source>
        <strain evidence="2 3">BCRC 80649</strain>
    </source>
</reference>
<feature type="chain" id="PRO_5015399626" evidence="1">
    <location>
        <begin position="27"/>
        <end position="238"/>
    </location>
</feature>
<evidence type="ECO:0000313" key="2">
    <source>
        <dbReference type="EMBL" id="PPE65760.1"/>
    </source>
</evidence>
<accession>A0A2S5SSP4</accession>
<keyword evidence="1" id="KW-0732">Signal</keyword>
<gene>
    <name evidence="2" type="ORF">C1704_12660</name>
</gene>
<dbReference type="Proteomes" id="UP000238605">
    <property type="component" value="Unassembled WGS sequence"/>
</dbReference>
<keyword evidence="3" id="KW-1185">Reference proteome</keyword>
<evidence type="ECO:0000256" key="1">
    <source>
        <dbReference type="SAM" id="SignalP"/>
    </source>
</evidence>
<name>A0A2S5SSP4_9BURK</name>
<dbReference type="OrthoDB" id="5292580at2"/>
<feature type="signal peptide" evidence="1">
    <location>
        <begin position="1"/>
        <end position="26"/>
    </location>
</feature>
<dbReference type="InterPro" id="IPR025245">
    <property type="entry name" value="DUF4197"/>
</dbReference>
<comment type="caution">
    <text evidence="2">The sequence shown here is derived from an EMBL/GenBank/DDBJ whole genome shotgun (WGS) entry which is preliminary data.</text>
</comment>
<dbReference type="EMBL" id="PSNX01000011">
    <property type="protein sequence ID" value="PPE65760.1"/>
    <property type="molecule type" value="Genomic_DNA"/>
</dbReference>
<evidence type="ECO:0000313" key="3">
    <source>
        <dbReference type="Proteomes" id="UP000238605"/>
    </source>
</evidence>
<dbReference type="AlphaFoldDB" id="A0A2S5SSP4"/>
<dbReference type="RefSeq" id="WP_104303093.1">
    <property type="nucleotide sequence ID" value="NZ_PSNX01000011.1"/>
</dbReference>
<sequence length="238" mass="25673">MRRRKFTGQGLAALFLGLSAALGARAQGSSQNLLAQLSPQDATAGLKLALERGATAAVALLGRPDGFLGDPKVRIPLPPALDPYAGMLRALGQQRRLDDLVTSMNRAAEAAVPEAKALLLNAVKTMSVADARQILTGGDASVTDFFADRTRLPLGERFLPIVTRETQRVRLARQYNDLAGRAAKFGLVREENAQIEGYVTTKALDGLYFMIGEEERKIRKDPVGTGSDLLRKVFGSLR</sequence>
<dbReference type="Pfam" id="PF13852">
    <property type="entry name" value="DUF4197"/>
    <property type="match status" value="1"/>
</dbReference>